<organism evidence="3 4">
    <name type="scientific">Vitis vinifera</name>
    <name type="common">Grape</name>
    <dbReference type="NCBI Taxonomy" id="29760"/>
    <lineage>
        <taxon>Eukaryota</taxon>
        <taxon>Viridiplantae</taxon>
        <taxon>Streptophyta</taxon>
        <taxon>Embryophyta</taxon>
        <taxon>Tracheophyta</taxon>
        <taxon>Spermatophyta</taxon>
        <taxon>Magnoliopsida</taxon>
        <taxon>eudicotyledons</taxon>
        <taxon>Gunneridae</taxon>
        <taxon>Pentapetalae</taxon>
        <taxon>rosids</taxon>
        <taxon>Vitales</taxon>
        <taxon>Vitaceae</taxon>
        <taxon>Viteae</taxon>
        <taxon>Vitis</taxon>
    </lineage>
</organism>
<feature type="compositionally biased region" description="Basic and acidic residues" evidence="1">
    <location>
        <begin position="231"/>
        <end position="248"/>
    </location>
</feature>
<feature type="region of interest" description="Disordered" evidence="1">
    <location>
        <begin position="228"/>
        <end position="248"/>
    </location>
</feature>
<protein>
    <submittedName>
        <fullName evidence="3">E3 ubiquitin-protein ligase SHPRH</fullName>
    </submittedName>
</protein>
<sequence>MLPCRVEIQELWSSPINSLNKSCGDLQNYMLQMSYSFLLRRSAFLGSLSHQLKSISTRGNMKLVFIMPVKLSKVSEIIFSKKKCQVIDDCFNAPFCCVSSNSPSDLFITHAEAGKLLNSLLKLRQACCHPQVGSSGLRSLQQAPMTMEEILSVLVSKTKIEGEEALRKSVVALNGLAGIAIIKQDISQAVSLYKEALALAEEHSEDFRLDPLLNLHIHHNLTEILPLPSESSHHSKGGEFPRSAEEKASKIHNVEQCDQYMAKRQKVGGEYHSGLNGEERELPCSTSNLSEDGVNDNIECDAEPHISSRLFNDGCLRTTCENIKQKFLSLFSSKLSVAQQEFKKSYMQVYSVPQYLTLFCDAGYGMHSIAKQFPVCIYGHCFPRICALLFYAI</sequence>
<accession>A0A438E3V5</accession>
<evidence type="ECO:0000256" key="1">
    <source>
        <dbReference type="SAM" id="MobiDB-lite"/>
    </source>
</evidence>
<proteinExistence type="predicted"/>
<dbReference type="EMBL" id="QGNW01001405">
    <property type="protein sequence ID" value="RVW42364.1"/>
    <property type="molecule type" value="Genomic_DNA"/>
</dbReference>
<reference evidence="3 4" key="1">
    <citation type="journal article" date="2018" name="PLoS Genet.">
        <title>Population sequencing reveals clonal diversity and ancestral inbreeding in the grapevine cultivar Chardonnay.</title>
        <authorList>
            <person name="Roach M.J."/>
            <person name="Johnson D.L."/>
            <person name="Bohlmann J."/>
            <person name="van Vuuren H.J."/>
            <person name="Jones S.J."/>
            <person name="Pretorius I.S."/>
            <person name="Schmidt S.A."/>
            <person name="Borneman A.R."/>
        </authorList>
    </citation>
    <scope>NUCLEOTIDE SEQUENCE [LARGE SCALE GENOMIC DNA]</scope>
    <source>
        <strain evidence="4">cv. Chardonnay</strain>
        <tissue evidence="3">Leaf</tissue>
    </source>
</reference>
<evidence type="ECO:0000259" key="2">
    <source>
        <dbReference type="Pfam" id="PF21325"/>
    </source>
</evidence>
<dbReference type="PANTHER" id="PTHR45865">
    <property type="entry name" value="E3 UBIQUITIN-PROTEIN LIGASE SHPRH FAMILY MEMBER"/>
    <property type="match status" value="1"/>
</dbReference>
<dbReference type="PANTHER" id="PTHR45865:SF1">
    <property type="entry name" value="E3 UBIQUITIN-PROTEIN LIGASE SHPRH"/>
    <property type="match status" value="1"/>
</dbReference>
<dbReference type="InterPro" id="IPR052583">
    <property type="entry name" value="ATP-helicase/E3_Ub-Ligase"/>
</dbReference>
<dbReference type="Proteomes" id="UP000288805">
    <property type="component" value="Unassembled WGS sequence"/>
</dbReference>
<comment type="caution">
    <text evidence="3">The sequence shown here is derived from an EMBL/GenBank/DDBJ whole genome shotgun (WGS) entry which is preliminary data.</text>
</comment>
<dbReference type="InterPro" id="IPR048686">
    <property type="entry name" value="SHPRH_helical_1st"/>
</dbReference>
<dbReference type="AlphaFoldDB" id="A0A438E3V5"/>
<evidence type="ECO:0000313" key="4">
    <source>
        <dbReference type="Proteomes" id="UP000288805"/>
    </source>
</evidence>
<evidence type="ECO:0000313" key="3">
    <source>
        <dbReference type="EMBL" id="RVW42364.1"/>
    </source>
</evidence>
<dbReference type="Pfam" id="PF21325">
    <property type="entry name" value="SHPRH_helical-1st"/>
    <property type="match status" value="1"/>
</dbReference>
<gene>
    <name evidence="3" type="primary">Shprh_1</name>
    <name evidence="3" type="ORF">CK203_070790</name>
</gene>
<feature type="domain" description="E3 ubiquitin-protein ligase SHPRH first helical" evidence="2">
    <location>
        <begin position="147"/>
        <end position="226"/>
    </location>
</feature>
<name>A0A438E3V5_VITVI</name>